<dbReference type="RefSeq" id="WP_112169609.1">
    <property type="nucleotide sequence ID" value="NZ_QEOB01000002.1"/>
</dbReference>
<accession>A0ABX5KVT9</accession>
<reference evidence="1 2" key="1">
    <citation type="submission" date="2018-05" db="EMBL/GenBank/DDBJ databases">
        <title>Genomic Encyclopedia of Type Strains, Phase IV (KMG-V): Genome sequencing to study the core and pangenomes of soil and plant-associated prokaryotes.</title>
        <authorList>
            <person name="Whitman W."/>
        </authorList>
    </citation>
    <scope>NUCLEOTIDE SEQUENCE [LARGE SCALE GENOMIC DNA]</scope>
    <source>
        <strain evidence="1 2">SCZa-39</strain>
    </source>
</reference>
<proteinExistence type="predicted"/>
<sequence length="95" mass="10870">MEDLLAAQAWVQMTTPAVVAHYRSAGVLTWNLLHAMEEEVLESLEDEGYPDWIVDMLRAPHAPEYPHDDHAVSFEAHDFIPPVFAAIDDEWRRAD</sequence>
<comment type="caution">
    <text evidence="1">The sequence shown here is derived from an EMBL/GenBank/DDBJ whole genome shotgun (WGS) entry which is preliminary data.</text>
</comment>
<dbReference type="Pfam" id="PF10616">
    <property type="entry name" value="DUF2471"/>
    <property type="match status" value="1"/>
</dbReference>
<organism evidence="1 2">
    <name type="scientific">Paraburkholderia unamae</name>
    <dbReference type="NCBI Taxonomy" id="219649"/>
    <lineage>
        <taxon>Bacteria</taxon>
        <taxon>Pseudomonadati</taxon>
        <taxon>Pseudomonadota</taxon>
        <taxon>Betaproteobacteria</taxon>
        <taxon>Burkholderiales</taxon>
        <taxon>Burkholderiaceae</taxon>
        <taxon>Paraburkholderia</taxon>
    </lineage>
</organism>
<gene>
    <name evidence="1" type="ORF">C7402_102178</name>
</gene>
<dbReference type="InterPro" id="IPR018894">
    <property type="entry name" value="DUF2471"/>
</dbReference>
<evidence type="ECO:0000313" key="1">
    <source>
        <dbReference type="EMBL" id="PVX86342.1"/>
    </source>
</evidence>
<name>A0ABX5KVT9_9BURK</name>
<dbReference type="EMBL" id="QEOB01000002">
    <property type="protein sequence ID" value="PVX86342.1"/>
    <property type="molecule type" value="Genomic_DNA"/>
</dbReference>
<protein>
    <submittedName>
        <fullName evidence="1">Uncharacterized protein</fullName>
    </submittedName>
</protein>
<dbReference type="Proteomes" id="UP000245712">
    <property type="component" value="Unassembled WGS sequence"/>
</dbReference>
<evidence type="ECO:0000313" key="2">
    <source>
        <dbReference type="Proteomes" id="UP000245712"/>
    </source>
</evidence>
<keyword evidence="2" id="KW-1185">Reference proteome</keyword>